<gene>
    <name evidence="3" type="ORF">IHE55_05630</name>
</gene>
<dbReference type="PROSITE" id="PS50943">
    <property type="entry name" value="HTH_CROC1"/>
    <property type="match status" value="1"/>
</dbReference>
<protein>
    <submittedName>
        <fullName evidence="3">Helix-turn-helix domain-containing protein</fullName>
    </submittedName>
</protein>
<evidence type="ECO:0000259" key="2">
    <source>
        <dbReference type="PROSITE" id="PS50943"/>
    </source>
</evidence>
<dbReference type="Gene3D" id="1.10.260.40">
    <property type="entry name" value="lambda repressor-like DNA-binding domains"/>
    <property type="match status" value="1"/>
</dbReference>
<comment type="caution">
    <text evidence="3">The sequence shown here is derived from an EMBL/GenBank/DDBJ whole genome shotgun (WGS) entry which is preliminary data.</text>
</comment>
<feature type="domain" description="HTH cro/C1-type" evidence="2">
    <location>
        <begin position="39"/>
        <end position="79"/>
    </location>
</feature>
<dbReference type="Pfam" id="PF19054">
    <property type="entry name" value="DUF5753"/>
    <property type="match status" value="1"/>
</dbReference>
<feature type="compositionally biased region" description="Basic and acidic residues" evidence="1">
    <location>
        <begin position="1"/>
        <end position="10"/>
    </location>
</feature>
<dbReference type="InterPro" id="IPR001387">
    <property type="entry name" value="Cro/C1-type_HTH"/>
</dbReference>
<dbReference type="RefSeq" id="WP_197988027.1">
    <property type="nucleotide sequence ID" value="NZ_JACYXC010000001.1"/>
</dbReference>
<evidence type="ECO:0000313" key="3">
    <source>
        <dbReference type="EMBL" id="MBH5334313.1"/>
    </source>
</evidence>
<organism evidence="3 4">
    <name type="scientific">Streptomyces pactum</name>
    <dbReference type="NCBI Taxonomy" id="68249"/>
    <lineage>
        <taxon>Bacteria</taxon>
        <taxon>Bacillati</taxon>
        <taxon>Actinomycetota</taxon>
        <taxon>Actinomycetes</taxon>
        <taxon>Kitasatosporales</taxon>
        <taxon>Streptomycetaceae</taxon>
        <taxon>Streptomyces</taxon>
    </lineage>
</organism>
<dbReference type="SUPFAM" id="SSF47413">
    <property type="entry name" value="lambda repressor-like DNA-binding domains"/>
    <property type="match status" value="1"/>
</dbReference>
<dbReference type="CDD" id="cd00093">
    <property type="entry name" value="HTH_XRE"/>
    <property type="match status" value="1"/>
</dbReference>
<dbReference type="Proteomes" id="UP000807371">
    <property type="component" value="Unassembled WGS sequence"/>
</dbReference>
<sequence length="297" mass="33016">MAETHADADAGRGPGQQRPEPIEDGDETVDLFRAVGKQVKLLRERAGLTQRELGDRLGYGEELISSVERGRRTPQPEFLDAADDCLDAGGLLKIAKEDVVRAKAKARVKHPAWFRDYARLEREAVELSFYSTLTVPGLLQTEGYARAVFASRQPLLDEETIEQRVAARLSRQEITTRWPPPMVSAVIQEVVLLQPLGGRAVRKGQLEQLLRLGRMRNVQIQVMPTDREEHAGMGGPFTLLTPKGRPQLAYLEVQNLSRLITDPEEVRVLATKYGSIRGQALTPQDSLILIEKLLGAA</sequence>
<evidence type="ECO:0000256" key="1">
    <source>
        <dbReference type="SAM" id="MobiDB-lite"/>
    </source>
</evidence>
<evidence type="ECO:0000313" key="4">
    <source>
        <dbReference type="Proteomes" id="UP000807371"/>
    </source>
</evidence>
<keyword evidence="4" id="KW-1185">Reference proteome</keyword>
<dbReference type="SMART" id="SM00530">
    <property type="entry name" value="HTH_XRE"/>
    <property type="match status" value="1"/>
</dbReference>
<dbReference type="InterPro" id="IPR010982">
    <property type="entry name" value="Lambda_DNA-bd_dom_sf"/>
</dbReference>
<dbReference type="InterPro" id="IPR043917">
    <property type="entry name" value="DUF5753"/>
</dbReference>
<accession>A0ABS0NGJ2</accession>
<proteinExistence type="predicted"/>
<feature type="region of interest" description="Disordered" evidence="1">
    <location>
        <begin position="1"/>
        <end position="26"/>
    </location>
</feature>
<reference evidence="3 4" key="1">
    <citation type="submission" date="2020-09" db="EMBL/GenBank/DDBJ databases">
        <title>Biosynthesis of the nuclear factor of activated T cells inhibitor NFAT-133 and its congeners in Streptomyces pactum.</title>
        <authorList>
            <person name="Zhou W."/>
            <person name="Posri P."/>
            <person name="Abugrain M.E."/>
            <person name="Weisberg A.J."/>
            <person name="Chang J.H."/>
            <person name="Mahmud T."/>
        </authorList>
    </citation>
    <scope>NUCLEOTIDE SEQUENCE [LARGE SCALE GENOMIC DNA]</scope>
    <source>
        <strain evidence="3 4">ATCC 27456</strain>
    </source>
</reference>
<dbReference type="Pfam" id="PF13560">
    <property type="entry name" value="HTH_31"/>
    <property type="match status" value="1"/>
</dbReference>
<name>A0ABS0NGJ2_9ACTN</name>
<dbReference type="EMBL" id="JACYXC010000001">
    <property type="protein sequence ID" value="MBH5334313.1"/>
    <property type="molecule type" value="Genomic_DNA"/>
</dbReference>